<protein>
    <recommendedName>
        <fullName evidence="6">DUF3857 domain-containing protein</fullName>
    </recommendedName>
</protein>
<organism evidence="4 5">
    <name type="scientific">Echinicola pacifica</name>
    <dbReference type="NCBI Taxonomy" id="346377"/>
    <lineage>
        <taxon>Bacteria</taxon>
        <taxon>Pseudomonadati</taxon>
        <taxon>Bacteroidota</taxon>
        <taxon>Cytophagia</taxon>
        <taxon>Cytophagales</taxon>
        <taxon>Cyclobacteriaceae</taxon>
        <taxon>Echinicola</taxon>
    </lineage>
</organism>
<dbReference type="EMBL" id="BMWX01000005">
    <property type="protein sequence ID" value="GGZ34765.1"/>
    <property type="molecule type" value="Genomic_DNA"/>
</dbReference>
<feature type="chain" id="PRO_5037115061" description="DUF3857 domain-containing protein" evidence="1">
    <location>
        <begin position="29"/>
        <end position="648"/>
    </location>
</feature>
<evidence type="ECO:0008006" key="6">
    <source>
        <dbReference type="Google" id="ProtNLM"/>
    </source>
</evidence>
<dbReference type="RefSeq" id="WP_018475387.1">
    <property type="nucleotide sequence ID" value="NZ_BMWX01000005.1"/>
</dbReference>
<dbReference type="Gene3D" id="3.10.620.30">
    <property type="match status" value="1"/>
</dbReference>
<dbReference type="Gene3D" id="2.60.120.1130">
    <property type="match status" value="1"/>
</dbReference>
<gene>
    <name evidence="4" type="ORF">GCM10007049_30200</name>
</gene>
<dbReference type="Proteomes" id="UP000619457">
    <property type="component" value="Unassembled WGS sequence"/>
</dbReference>
<evidence type="ECO:0000256" key="1">
    <source>
        <dbReference type="SAM" id="SignalP"/>
    </source>
</evidence>
<dbReference type="Pfam" id="PF01841">
    <property type="entry name" value="Transglut_core"/>
    <property type="match status" value="1"/>
</dbReference>
<keyword evidence="5" id="KW-1185">Reference proteome</keyword>
<reference evidence="4" key="1">
    <citation type="journal article" date="2014" name="Int. J. Syst. Evol. Microbiol.">
        <title>Complete genome sequence of Corynebacterium casei LMG S-19264T (=DSM 44701T), isolated from a smear-ripened cheese.</title>
        <authorList>
            <consortium name="US DOE Joint Genome Institute (JGI-PGF)"/>
            <person name="Walter F."/>
            <person name="Albersmeier A."/>
            <person name="Kalinowski J."/>
            <person name="Ruckert C."/>
        </authorList>
    </citation>
    <scope>NUCLEOTIDE SEQUENCE</scope>
    <source>
        <strain evidence="4">KCTC 12368</strain>
    </source>
</reference>
<feature type="domain" description="DUF3857" evidence="3">
    <location>
        <begin position="72"/>
        <end position="228"/>
    </location>
</feature>
<reference evidence="4" key="2">
    <citation type="submission" date="2020-09" db="EMBL/GenBank/DDBJ databases">
        <authorList>
            <person name="Sun Q."/>
            <person name="Kim S."/>
        </authorList>
    </citation>
    <scope>NUCLEOTIDE SEQUENCE</scope>
    <source>
        <strain evidence="4">KCTC 12368</strain>
    </source>
</reference>
<comment type="caution">
    <text evidence="4">The sequence shown here is derived from an EMBL/GenBank/DDBJ whole genome shotgun (WGS) entry which is preliminary data.</text>
</comment>
<evidence type="ECO:0000259" key="3">
    <source>
        <dbReference type="Pfam" id="PF12969"/>
    </source>
</evidence>
<dbReference type="InterPro" id="IPR002931">
    <property type="entry name" value="Transglutaminase-like"/>
</dbReference>
<keyword evidence="1" id="KW-0732">Signal</keyword>
<feature type="domain" description="Transglutaminase-like" evidence="2">
    <location>
        <begin position="302"/>
        <end position="363"/>
    </location>
</feature>
<dbReference type="AlphaFoldDB" id="A0A918UTT2"/>
<evidence type="ECO:0000313" key="4">
    <source>
        <dbReference type="EMBL" id="GGZ34765.1"/>
    </source>
</evidence>
<feature type="signal peptide" evidence="1">
    <location>
        <begin position="1"/>
        <end position="28"/>
    </location>
</feature>
<dbReference type="InterPro" id="IPR024618">
    <property type="entry name" value="DUF3857"/>
</dbReference>
<evidence type="ECO:0000259" key="2">
    <source>
        <dbReference type="Pfam" id="PF01841"/>
    </source>
</evidence>
<dbReference type="Pfam" id="PF12969">
    <property type="entry name" value="DUF3857"/>
    <property type="match status" value="1"/>
</dbReference>
<evidence type="ECO:0000313" key="5">
    <source>
        <dbReference type="Proteomes" id="UP000619457"/>
    </source>
</evidence>
<accession>A0A918UTT2</accession>
<name>A0A918UTT2_9BACT</name>
<sequence>MNYYSPTTRNLFFLLVFLGQTLSFNAFSQDFKMGKYSEEDKSLTSCSFEPDAGAMVLSESGISYFSTQNLITEIHRRIKIFDAAKAKDQADVSIKFYAGEDRNNTTFSNLKAQVMNVEDGKEVITKIPKSDIYETDLGDGYREVVFSFPEFKNGSILEYEYKLYAKAITYLNGWTFQNSIPTLYSTYSIDIPEHLDYRFLGQGGNFVRANMNQENKYGTSSWTLEKLRSFREEPYMHNYVDYLDKVQFQLAGYKDFSNQGYYTSVLTTWQKLADEIFEIDVFNSYYRNSGSYKDMEEMKFEGETPQERAEAIYTYVQDKYTLNDERGFLPDKKLKDVLSSKVGGSTELNLLLLALLRANNIEAYAMLISTRGNGRSQLVQFPFVSQFNDLILSIKIDDKDYYLDLSEEDMPFGYLPLDCHVKGGLLLDQKVSDLFSVDLPHASGTKQMIKIQVDGDSLRFDEVVRFEDYDGINFLLKQSKSEKPESDWIKLSDNTRMKEYTQEVSRKKVIRAETKFKLSQGVDQGSDFLLIKPISNPRFIENPFKVDERNFPIDFNYTFADTYIANIAIPEGYVLDDFPEQTAMVLPGEMARFLYSPKQSPDGKSIQVTVSFSLNTKIVSEEYYTELKSFIEFYVKKLQEPVVLKKTS</sequence>
<dbReference type="Gene3D" id="2.60.40.3140">
    <property type="match status" value="1"/>
</dbReference>
<proteinExistence type="predicted"/>